<evidence type="ECO:0008006" key="2">
    <source>
        <dbReference type="Google" id="ProtNLM"/>
    </source>
</evidence>
<feature type="non-terminal residue" evidence="1">
    <location>
        <position position="1"/>
    </location>
</feature>
<organism evidence="1">
    <name type="scientific">marine sediment metagenome</name>
    <dbReference type="NCBI Taxonomy" id="412755"/>
    <lineage>
        <taxon>unclassified sequences</taxon>
        <taxon>metagenomes</taxon>
        <taxon>ecological metagenomes</taxon>
    </lineage>
</organism>
<gene>
    <name evidence="1" type="ORF">S01H1_54785</name>
</gene>
<dbReference type="EMBL" id="BARS01035568">
    <property type="protein sequence ID" value="GAG20007.1"/>
    <property type="molecule type" value="Genomic_DNA"/>
</dbReference>
<accession>X0W9X7</accession>
<feature type="non-terminal residue" evidence="1">
    <location>
        <position position="258"/>
    </location>
</feature>
<name>X0W9X7_9ZZZZ</name>
<reference evidence="1" key="1">
    <citation type="journal article" date="2014" name="Front. Microbiol.">
        <title>High frequency of phylogenetically diverse reductive dehalogenase-homologous genes in deep subseafloor sedimentary metagenomes.</title>
        <authorList>
            <person name="Kawai M."/>
            <person name="Futagami T."/>
            <person name="Toyoda A."/>
            <person name="Takaki Y."/>
            <person name="Nishi S."/>
            <person name="Hori S."/>
            <person name="Arai W."/>
            <person name="Tsubouchi T."/>
            <person name="Morono Y."/>
            <person name="Uchiyama I."/>
            <person name="Ito T."/>
            <person name="Fujiyama A."/>
            <person name="Inagaki F."/>
            <person name="Takami H."/>
        </authorList>
    </citation>
    <scope>NUCLEOTIDE SEQUENCE</scope>
    <source>
        <strain evidence="1">Expedition CK06-06</strain>
    </source>
</reference>
<proteinExistence type="predicted"/>
<protein>
    <recommendedName>
        <fullName evidence="2">Transposase IS4-like domain-containing protein</fullName>
    </recommendedName>
</protein>
<dbReference type="AlphaFoldDB" id="X0W9X7"/>
<evidence type="ECO:0000313" key="1">
    <source>
        <dbReference type="EMBL" id="GAG20007.1"/>
    </source>
</evidence>
<comment type="caution">
    <text evidence="1">The sequence shown here is derived from an EMBL/GenBank/DDBJ whole genome shotgun (WGS) entry which is preliminary data.</text>
</comment>
<sequence>ERWETDYRSYVVYIDNVIKPLWTDLFTKAAKVSCTGRVQPALTTTFINTGVGVPIHFETYSGTAPLAPRVLDLLKRVEKETDQPVGCLTVIDGECCSALLLQQFKLDERDLVVPLSAKMIKPERFRFGRGSAFKPYRDGDLIREGRITLRDSRDKTVEVDARAIVIQPRGKERWHVLVTLADPEVWTCRELADAYYGRWPNQEGFFRSANQSVGLKEVHGYGKRVVTNTTVLTQLEELEAQMARNHERQAKNAKQLKK</sequence>